<keyword evidence="5" id="KW-0472">Membrane</keyword>
<dbReference type="Pfam" id="PF00149">
    <property type="entry name" value="Metallophos"/>
    <property type="match status" value="1"/>
</dbReference>
<dbReference type="GO" id="GO:0046872">
    <property type="term" value="F:metal ion binding"/>
    <property type="evidence" value="ECO:0007669"/>
    <property type="project" value="UniProtKB-KW"/>
</dbReference>
<feature type="domain" description="Calcineurin-like phosphoesterase" evidence="7">
    <location>
        <begin position="2"/>
        <end position="217"/>
    </location>
</feature>
<organism evidence="8 9">
    <name type="scientific">Porphyromonas gingivicanis</name>
    <dbReference type="NCBI Taxonomy" id="266762"/>
    <lineage>
        <taxon>Bacteria</taxon>
        <taxon>Pseudomonadati</taxon>
        <taxon>Bacteroidota</taxon>
        <taxon>Bacteroidia</taxon>
        <taxon>Bacteroidales</taxon>
        <taxon>Porphyromonadaceae</taxon>
        <taxon>Porphyromonas</taxon>
    </lineage>
</organism>
<keyword evidence="2" id="KW-0997">Cell inner membrane</keyword>
<accession>A0A0A2GCU2</accession>
<keyword evidence="9" id="KW-1185">Reference proteome</keyword>
<dbReference type="OrthoDB" id="9802481at2"/>
<name>A0A0A2GCU2_9PORP</name>
<keyword evidence="6" id="KW-0464">Manganese</keyword>
<comment type="caution">
    <text evidence="8">The sequence shown here is derived from an EMBL/GenBank/DDBJ whole genome shotgun (WGS) entry which is preliminary data.</text>
</comment>
<reference evidence="8 9" key="1">
    <citation type="submission" date="2014-08" db="EMBL/GenBank/DDBJ databases">
        <title>Porphyromonas gingivicanis strain:COT-022_OH1391 Genome sequencing.</title>
        <authorList>
            <person name="Wallis C."/>
            <person name="Deusch O."/>
            <person name="O'Flynn C."/>
            <person name="Davis I."/>
            <person name="Jospin G."/>
            <person name="Darling A.E."/>
            <person name="Coil D.A."/>
            <person name="Alexiev A."/>
            <person name="Horsfall A."/>
            <person name="Kirkwood N."/>
            <person name="Harris S."/>
            <person name="Eisen J.A."/>
        </authorList>
    </citation>
    <scope>NUCLEOTIDE SEQUENCE [LARGE SCALE GENOMIC DNA]</scope>
    <source>
        <strain evidence="9">COT-022 OH1391</strain>
    </source>
</reference>
<dbReference type="InterPro" id="IPR029052">
    <property type="entry name" value="Metallo-depent_PP-like"/>
</dbReference>
<evidence type="ECO:0000313" key="8">
    <source>
        <dbReference type="EMBL" id="KGN98254.1"/>
    </source>
</evidence>
<sequence>MIYFTSDAHLGSPYHEDPRATEKRLVAWLDQIAPNAEAIYFLGDIFDFWYEYRYVVPKGFVRFQGKIAELTDKGIEIHFLTGNHDVWMKTYFQEELGVHIHHKALEVTLKGKRFRLAHGDEEYRYQNKTNNLMYRLFRNRVARSIFSAIHPRWTVGFALTCSQQSRRKGFKKKAKEVAHTTHNPYFSLEDEWLVGWTKREASQHPQIDFFLFGHRHLPFDYLLPSGQRLVVMGDWYKMGEYITWDGEVLLLEEANTL</sequence>
<dbReference type="EMBL" id="JQZW01000008">
    <property type="protein sequence ID" value="KGN98254.1"/>
    <property type="molecule type" value="Genomic_DNA"/>
</dbReference>
<dbReference type="GO" id="GO:0016020">
    <property type="term" value="C:membrane"/>
    <property type="evidence" value="ECO:0007669"/>
    <property type="project" value="GOC"/>
</dbReference>
<keyword evidence="1" id="KW-1003">Cell membrane</keyword>
<dbReference type="Proteomes" id="UP000030134">
    <property type="component" value="Unassembled WGS sequence"/>
</dbReference>
<dbReference type="CDD" id="cd07398">
    <property type="entry name" value="MPP_YbbF-LpxH"/>
    <property type="match status" value="1"/>
</dbReference>
<dbReference type="AlphaFoldDB" id="A0A0A2GCU2"/>
<keyword evidence="4 8" id="KW-0378">Hydrolase</keyword>
<evidence type="ECO:0000256" key="4">
    <source>
        <dbReference type="ARBA" id="ARBA00022801"/>
    </source>
</evidence>
<dbReference type="STRING" id="266762.HQ36_04975"/>
<dbReference type="eggNOG" id="COG2908">
    <property type="taxonomic scope" value="Bacteria"/>
</dbReference>
<dbReference type="GO" id="GO:0008758">
    <property type="term" value="F:UDP-2,3-diacylglucosamine hydrolase activity"/>
    <property type="evidence" value="ECO:0007669"/>
    <property type="project" value="TreeGrafter"/>
</dbReference>
<evidence type="ECO:0000313" key="9">
    <source>
        <dbReference type="Proteomes" id="UP000030134"/>
    </source>
</evidence>
<dbReference type="InterPro" id="IPR004843">
    <property type="entry name" value="Calcineurin-like_PHP"/>
</dbReference>
<proteinExistence type="predicted"/>
<evidence type="ECO:0000256" key="6">
    <source>
        <dbReference type="ARBA" id="ARBA00023211"/>
    </source>
</evidence>
<dbReference type="GO" id="GO:0009245">
    <property type="term" value="P:lipid A biosynthetic process"/>
    <property type="evidence" value="ECO:0007669"/>
    <property type="project" value="TreeGrafter"/>
</dbReference>
<dbReference type="PANTHER" id="PTHR34990">
    <property type="entry name" value="UDP-2,3-DIACYLGLUCOSAMINE HYDROLASE-RELATED"/>
    <property type="match status" value="1"/>
</dbReference>
<gene>
    <name evidence="8" type="ORF">HQ36_04975</name>
</gene>
<dbReference type="InterPro" id="IPR043461">
    <property type="entry name" value="LpxH-like"/>
</dbReference>
<evidence type="ECO:0000256" key="3">
    <source>
        <dbReference type="ARBA" id="ARBA00022723"/>
    </source>
</evidence>
<dbReference type="RefSeq" id="WP_025842280.1">
    <property type="nucleotide sequence ID" value="NZ_JQZW01000008.1"/>
</dbReference>
<evidence type="ECO:0000256" key="1">
    <source>
        <dbReference type="ARBA" id="ARBA00022475"/>
    </source>
</evidence>
<dbReference type="Gene3D" id="3.60.21.10">
    <property type="match status" value="1"/>
</dbReference>
<keyword evidence="3" id="KW-0479">Metal-binding</keyword>
<evidence type="ECO:0000256" key="2">
    <source>
        <dbReference type="ARBA" id="ARBA00022519"/>
    </source>
</evidence>
<evidence type="ECO:0000259" key="7">
    <source>
        <dbReference type="Pfam" id="PF00149"/>
    </source>
</evidence>
<evidence type="ECO:0000256" key="5">
    <source>
        <dbReference type="ARBA" id="ARBA00023136"/>
    </source>
</evidence>
<dbReference type="SUPFAM" id="SSF56300">
    <property type="entry name" value="Metallo-dependent phosphatases"/>
    <property type="match status" value="1"/>
</dbReference>
<protein>
    <submittedName>
        <fullName evidence="8">UDP-2,3-diacylglucosamine hydrolase</fullName>
    </submittedName>
</protein>
<dbReference type="PANTHER" id="PTHR34990:SF1">
    <property type="entry name" value="UDP-2,3-DIACYLGLUCOSAMINE HYDROLASE"/>
    <property type="match status" value="1"/>
</dbReference>